<reference evidence="1" key="1">
    <citation type="submission" date="2023-04" db="EMBL/GenBank/DDBJ databases">
        <title>Phytophthora fragariaefolia NBRC 109709.</title>
        <authorList>
            <person name="Ichikawa N."/>
            <person name="Sato H."/>
            <person name="Tonouchi N."/>
        </authorList>
    </citation>
    <scope>NUCLEOTIDE SEQUENCE</scope>
    <source>
        <strain evidence="1">NBRC 109709</strain>
    </source>
</reference>
<accession>A0A9W6Y4R4</accession>
<gene>
    <name evidence="1" type="ORF">Pfra01_002204900</name>
</gene>
<dbReference type="AlphaFoldDB" id="A0A9W6Y4R4"/>
<sequence>MSDIIDEVAHAKADVPAPAPVVSHKRIDMARETEEKVAAVAAKGDGETKSLGGETEPLALMRGITERLDRLEESQAKLVKTLEGDRAKGERKMGPIQTPSMDTSLFQHGYGGELSEPQWLYATAQARAQSQQRTPPAPQHQAVAAQPGVGQQRFRYPGARQKKVVIRAYNGKALYVSLGSGFLEWSRRFEMQVTLAQSAGGFLWPEDVKVDLLGSYLSAGIPSIVIPTDRIHAHA</sequence>
<organism evidence="1 2">
    <name type="scientific">Phytophthora fragariaefolia</name>
    <dbReference type="NCBI Taxonomy" id="1490495"/>
    <lineage>
        <taxon>Eukaryota</taxon>
        <taxon>Sar</taxon>
        <taxon>Stramenopiles</taxon>
        <taxon>Oomycota</taxon>
        <taxon>Peronosporomycetes</taxon>
        <taxon>Peronosporales</taxon>
        <taxon>Peronosporaceae</taxon>
        <taxon>Phytophthora</taxon>
    </lineage>
</organism>
<proteinExistence type="predicted"/>
<name>A0A9W6Y4R4_9STRA</name>
<evidence type="ECO:0000313" key="1">
    <source>
        <dbReference type="EMBL" id="GMF53366.1"/>
    </source>
</evidence>
<dbReference type="EMBL" id="BSXT01003267">
    <property type="protein sequence ID" value="GMF53366.1"/>
    <property type="molecule type" value="Genomic_DNA"/>
</dbReference>
<comment type="caution">
    <text evidence="1">The sequence shown here is derived from an EMBL/GenBank/DDBJ whole genome shotgun (WGS) entry which is preliminary data.</text>
</comment>
<dbReference type="Proteomes" id="UP001165121">
    <property type="component" value="Unassembled WGS sequence"/>
</dbReference>
<protein>
    <submittedName>
        <fullName evidence="1">Unnamed protein product</fullName>
    </submittedName>
</protein>
<evidence type="ECO:0000313" key="2">
    <source>
        <dbReference type="Proteomes" id="UP001165121"/>
    </source>
</evidence>
<keyword evidence="2" id="KW-1185">Reference proteome</keyword>
<dbReference type="OrthoDB" id="127913at2759"/>